<dbReference type="Proteomes" id="UP001589747">
    <property type="component" value="Unassembled WGS sequence"/>
</dbReference>
<evidence type="ECO:0000256" key="1">
    <source>
        <dbReference type="ARBA" id="ARBA00022553"/>
    </source>
</evidence>
<proteinExistence type="predicted"/>
<dbReference type="InterPro" id="IPR016032">
    <property type="entry name" value="Sig_transdc_resp-reg_C-effctor"/>
</dbReference>
<evidence type="ECO:0000313" key="8">
    <source>
        <dbReference type="EMBL" id="MFB9326846.1"/>
    </source>
</evidence>
<dbReference type="InterPro" id="IPR011006">
    <property type="entry name" value="CheY-like_superfamily"/>
</dbReference>
<dbReference type="InterPro" id="IPR058245">
    <property type="entry name" value="NreC/VraR/RcsB-like_REC"/>
</dbReference>
<dbReference type="SMART" id="SM00448">
    <property type="entry name" value="REC"/>
    <property type="match status" value="1"/>
</dbReference>
<dbReference type="InterPro" id="IPR039420">
    <property type="entry name" value="WalR-like"/>
</dbReference>
<dbReference type="Pfam" id="PF00196">
    <property type="entry name" value="GerE"/>
    <property type="match status" value="1"/>
</dbReference>
<dbReference type="CDD" id="cd06170">
    <property type="entry name" value="LuxR_C_like"/>
    <property type="match status" value="1"/>
</dbReference>
<dbReference type="PROSITE" id="PS50110">
    <property type="entry name" value="RESPONSE_REGULATORY"/>
    <property type="match status" value="1"/>
</dbReference>
<dbReference type="PANTHER" id="PTHR43214:SF43">
    <property type="entry name" value="TWO-COMPONENT RESPONSE REGULATOR"/>
    <property type="match status" value="1"/>
</dbReference>
<dbReference type="PRINTS" id="PR00038">
    <property type="entry name" value="HTHLUXR"/>
</dbReference>
<feature type="modified residue" description="4-aspartylphosphate" evidence="5">
    <location>
        <position position="55"/>
    </location>
</feature>
<reference evidence="8 9" key="1">
    <citation type="submission" date="2024-09" db="EMBL/GenBank/DDBJ databases">
        <authorList>
            <person name="Sun Q."/>
            <person name="Mori K."/>
        </authorList>
    </citation>
    <scope>NUCLEOTIDE SEQUENCE [LARGE SCALE GENOMIC DNA]</scope>
    <source>
        <strain evidence="8 9">TISTR 2452</strain>
    </source>
</reference>
<protein>
    <submittedName>
        <fullName evidence="8">Response regulator</fullName>
    </submittedName>
</protein>
<name>A0ABV5KQH9_9BACL</name>
<evidence type="ECO:0000259" key="7">
    <source>
        <dbReference type="PROSITE" id="PS50110"/>
    </source>
</evidence>
<dbReference type="RefSeq" id="WP_377494514.1">
    <property type="nucleotide sequence ID" value="NZ_JBHMDO010000022.1"/>
</dbReference>
<accession>A0ABV5KQH9</accession>
<dbReference type="Pfam" id="PF00072">
    <property type="entry name" value="Response_reg"/>
    <property type="match status" value="1"/>
</dbReference>
<dbReference type="PANTHER" id="PTHR43214">
    <property type="entry name" value="TWO-COMPONENT RESPONSE REGULATOR"/>
    <property type="match status" value="1"/>
</dbReference>
<organism evidence="8 9">
    <name type="scientific">Paenibacillus aurantiacus</name>
    <dbReference type="NCBI Taxonomy" id="1936118"/>
    <lineage>
        <taxon>Bacteria</taxon>
        <taxon>Bacillati</taxon>
        <taxon>Bacillota</taxon>
        <taxon>Bacilli</taxon>
        <taxon>Bacillales</taxon>
        <taxon>Paenibacillaceae</taxon>
        <taxon>Paenibacillus</taxon>
    </lineage>
</organism>
<dbReference type="InterPro" id="IPR001789">
    <property type="entry name" value="Sig_transdc_resp-reg_receiver"/>
</dbReference>
<dbReference type="EMBL" id="JBHMDO010000022">
    <property type="protein sequence ID" value="MFB9326846.1"/>
    <property type="molecule type" value="Genomic_DNA"/>
</dbReference>
<dbReference type="PROSITE" id="PS50043">
    <property type="entry name" value="HTH_LUXR_2"/>
    <property type="match status" value="1"/>
</dbReference>
<evidence type="ECO:0000256" key="3">
    <source>
        <dbReference type="ARBA" id="ARBA00023125"/>
    </source>
</evidence>
<dbReference type="PROSITE" id="PS00622">
    <property type="entry name" value="HTH_LUXR_1"/>
    <property type="match status" value="1"/>
</dbReference>
<keyword evidence="2" id="KW-0805">Transcription regulation</keyword>
<keyword evidence="3" id="KW-0238">DNA-binding</keyword>
<gene>
    <name evidence="8" type="ORF">ACFFSY_13045</name>
</gene>
<keyword evidence="9" id="KW-1185">Reference proteome</keyword>
<evidence type="ECO:0000256" key="2">
    <source>
        <dbReference type="ARBA" id="ARBA00023015"/>
    </source>
</evidence>
<dbReference type="SMART" id="SM00421">
    <property type="entry name" value="HTH_LUXR"/>
    <property type="match status" value="1"/>
</dbReference>
<sequence>MTIRLMLADDHAMVRKGLQVFLHTQPDLLLVGEAANGQEALEQIALHAPDVVLMDLHMPVLNGIETTRRLTVSHPEVKVIVLTSFSDQDHVLPAIRAGAKGYLLKDIEPEELVRAIRRVHQGQVELHPDAASALMSVVAAPSAAPPAPSAPAPRNPFEELTPRELEVLEQIARGLSNKDISDTLHITEKTVKTHVSHLLDKLSVTDRTQAAILAIRHGFGEPNS</sequence>
<evidence type="ECO:0000313" key="9">
    <source>
        <dbReference type="Proteomes" id="UP001589747"/>
    </source>
</evidence>
<dbReference type="InterPro" id="IPR000792">
    <property type="entry name" value="Tscrpt_reg_LuxR_C"/>
</dbReference>
<evidence type="ECO:0000256" key="5">
    <source>
        <dbReference type="PROSITE-ProRule" id="PRU00169"/>
    </source>
</evidence>
<comment type="caution">
    <text evidence="8">The sequence shown here is derived from an EMBL/GenBank/DDBJ whole genome shotgun (WGS) entry which is preliminary data.</text>
</comment>
<dbReference type="Gene3D" id="3.40.50.2300">
    <property type="match status" value="1"/>
</dbReference>
<evidence type="ECO:0000256" key="4">
    <source>
        <dbReference type="ARBA" id="ARBA00023163"/>
    </source>
</evidence>
<keyword evidence="4" id="KW-0804">Transcription</keyword>
<dbReference type="CDD" id="cd17535">
    <property type="entry name" value="REC_NarL-like"/>
    <property type="match status" value="1"/>
</dbReference>
<dbReference type="SUPFAM" id="SSF46894">
    <property type="entry name" value="C-terminal effector domain of the bipartite response regulators"/>
    <property type="match status" value="1"/>
</dbReference>
<evidence type="ECO:0000259" key="6">
    <source>
        <dbReference type="PROSITE" id="PS50043"/>
    </source>
</evidence>
<keyword evidence="1 5" id="KW-0597">Phosphoprotein</keyword>
<feature type="domain" description="HTH luxR-type" evidence="6">
    <location>
        <begin position="153"/>
        <end position="218"/>
    </location>
</feature>
<feature type="domain" description="Response regulatory" evidence="7">
    <location>
        <begin position="4"/>
        <end position="120"/>
    </location>
</feature>
<dbReference type="SUPFAM" id="SSF52172">
    <property type="entry name" value="CheY-like"/>
    <property type="match status" value="1"/>
</dbReference>